<dbReference type="EC" id="3.1.-.-" evidence="10"/>
<feature type="transmembrane region" description="Helical" evidence="10">
    <location>
        <begin position="605"/>
        <end position="626"/>
    </location>
</feature>
<feature type="transmembrane region" description="Helical" evidence="10">
    <location>
        <begin position="425"/>
        <end position="450"/>
    </location>
</feature>
<evidence type="ECO:0000256" key="7">
    <source>
        <dbReference type="ARBA" id="ARBA00022927"/>
    </source>
</evidence>
<dbReference type="Proteomes" id="UP001295423">
    <property type="component" value="Unassembled WGS sequence"/>
</dbReference>
<dbReference type="SUPFAM" id="SSF53474">
    <property type="entry name" value="alpha/beta-Hydrolases"/>
    <property type="match status" value="1"/>
</dbReference>
<dbReference type="GO" id="GO:0050185">
    <property type="term" value="F:phosphatidylinositol deacylase activity"/>
    <property type="evidence" value="ECO:0007669"/>
    <property type="project" value="TreeGrafter"/>
</dbReference>
<feature type="transmembrane region" description="Helical" evidence="10">
    <location>
        <begin position="521"/>
        <end position="542"/>
    </location>
</feature>
<proteinExistence type="inferred from homology"/>
<keyword evidence="8 10" id="KW-1133">Transmembrane helix</keyword>
<protein>
    <recommendedName>
        <fullName evidence="10">GPI inositol-deacylase</fullName>
        <ecNumber evidence="10">3.1.-.-</ecNumber>
    </recommendedName>
</protein>
<dbReference type="Pfam" id="PF07819">
    <property type="entry name" value="PGAP1"/>
    <property type="match status" value="1"/>
</dbReference>
<keyword evidence="7 10" id="KW-0653">Protein transport</keyword>
<dbReference type="AlphaFoldDB" id="A0AAD2JHJ6"/>
<dbReference type="GO" id="GO:0005789">
    <property type="term" value="C:endoplasmic reticulum membrane"/>
    <property type="evidence" value="ECO:0007669"/>
    <property type="project" value="UniProtKB-SubCell"/>
</dbReference>
<comment type="caution">
    <text evidence="12">The sequence shown here is derived from an EMBL/GenBank/DDBJ whole genome shotgun (WGS) entry which is preliminary data.</text>
</comment>
<comment type="similarity">
    <text evidence="2 10">Belongs to the GPI inositol-deacylase family.</text>
</comment>
<keyword evidence="5 10" id="KW-0378">Hydrolase</keyword>
<dbReference type="InterPro" id="IPR039529">
    <property type="entry name" value="PGAP1/BST1"/>
</dbReference>
<dbReference type="GO" id="GO:0015031">
    <property type="term" value="P:protein transport"/>
    <property type="evidence" value="ECO:0007669"/>
    <property type="project" value="UniProtKB-KW"/>
</dbReference>
<comment type="function">
    <text evidence="10">Involved in inositol deacylation of GPI-anchored proteins which plays important roles in the quality control and ER-associated degradation of GPI-anchored proteins.</text>
</comment>
<name>A0AAD2JHJ6_9STRA</name>
<feature type="transmembrane region" description="Helical" evidence="10">
    <location>
        <begin position="490"/>
        <end position="509"/>
    </location>
</feature>
<evidence type="ECO:0000256" key="2">
    <source>
        <dbReference type="ARBA" id="ARBA00006931"/>
    </source>
</evidence>
<dbReference type="EMBL" id="CAKOGP040001763">
    <property type="protein sequence ID" value="CAJ1950343.1"/>
    <property type="molecule type" value="Genomic_DNA"/>
</dbReference>
<evidence type="ECO:0000313" key="12">
    <source>
        <dbReference type="EMBL" id="CAJ1950343.1"/>
    </source>
</evidence>
<keyword evidence="4 10" id="KW-0812">Transmembrane</keyword>
<feature type="transmembrane region" description="Helical" evidence="10">
    <location>
        <begin position="457"/>
        <end position="478"/>
    </location>
</feature>
<sequence>MHSLFLIVTHVFGLFLFVYGIVFRMISFSNGDECEMTYSMREFVEIATSFESTSPLASSYNLYKFLDRRDPRYKSLMRAKQPISDYPDWCGKSHAKVKVVLFIPGHWGSYTQSRSLGAHGLKLTGKAAGATVESIVNALERGSLSGTAQNEEEFIFEVLSVDFGEQGAALHGSFLISQTGYVSEAVRHISRVCDVDSVTLVGHSMGGIVARLVPVLHPENAHLVRDIITLASPHSNPIYAFDYSIREVYERLERTSGGEALVVSVSTGLKDEMIEPTSSFMQQHHSSFSVLAQDLLHNGEFGMDHQAITWCFDVLHSLRAVIWELSTAGVEEDVVTRLQLVKNHFGADSFATNYILSRNDLNTKFGYIHASSIESGMVYNIPHLFSFFCILSGLRCSFNSKWDTNNLILTVICGWCFCDINKGSILILTLVANTVHALISSTIPVGFYMAEDLGASIVMILVPSTAVTFLSVSLRGVVVGATTLQYYDSYLFLFVIDCILCCLFLIVGFSRSLHQRRDLSFVASAFLVTIISAVGSFSLILWGDRPQARNWQSLLLILLSVHLYLMQQRRRMDHELALTLNIRDYLILGTIVAGVSKLLLERGHAYRLVFFIPALTVSDIICNRLATKGRRRQKDL</sequence>
<keyword evidence="3 10" id="KW-0813">Transport</keyword>
<evidence type="ECO:0000256" key="8">
    <source>
        <dbReference type="ARBA" id="ARBA00022989"/>
    </source>
</evidence>
<evidence type="ECO:0000256" key="6">
    <source>
        <dbReference type="ARBA" id="ARBA00022824"/>
    </source>
</evidence>
<feature type="domain" description="GPI inositol-deacylase PGAP1-like alpha/beta" evidence="11">
    <location>
        <begin position="98"/>
        <end position="324"/>
    </location>
</feature>
<dbReference type="InterPro" id="IPR029058">
    <property type="entry name" value="AB_hydrolase_fold"/>
</dbReference>
<evidence type="ECO:0000256" key="3">
    <source>
        <dbReference type="ARBA" id="ARBA00022448"/>
    </source>
</evidence>
<dbReference type="InterPro" id="IPR012908">
    <property type="entry name" value="PGAP1-ab_dom-like"/>
</dbReference>
<evidence type="ECO:0000256" key="4">
    <source>
        <dbReference type="ARBA" id="ARBA00022692"/>
    </source>
</evidence>
<dbReference type="PANTHER" id="PTHR15495:SF7">
    <property type="entry name" value="GPI INOSITOL-DEACYLASE"/>
    <property type="match status" value="1"/>
</dbReference>
<comment type="subcellular location">
    <subcellularLocation>
        <location evidence="1">Endoplasmic reticulum membrane</location>
        <topology evidence="1">Multi-pass membrane protein</topology>
    </subcellularLocation>
</comment>
<keyword evidence="6 10" id="KW-0256">Endoplasmic reticulum</keyword>
<evidence type="ECO:0000256" key="10">
    <source>
        <dbReference type="RuleBase" id="RU365011"/>
    </source>
</evidence>
<reference evidence="12" key="1">
    <citation type="submission" date="2023-08" db="EMBL/GenBank/DDBJ databases">
        <authorList>
            <person name="Audoor S."/>
            <person name="Bilcke G."/>
        </authorList>
    </citation>
    <scope>NUCLEOTIDE SEQUENCE</scope>
</reference>
<evidence type="ECO:0000313" key="13">
    <source>
        <dbReference type="Proteomes" id="UP001295423"/>
    </source>
</evidence>
<evidence type="ECO:0000256" key="1">
    <source>
        <dbReference type="ARBA" id="ARBA00004477"/>
    </source>
</evidence>
<evidence type="ECO:0000256" key="5">
    <source>
        <dbReference type="ARBA" id="ARBA00022801"/>
    </source>
</evidence>
<dbReference type="GO" id="GO:0006888">
    <property type="term" value="P:endoplasmic reticulum to Golgi vesicle-mediated transport"/>
    <property type="evidence" value="ECO:0007669"/>
    <property type="project" value="TreeGrafter"/>
</dbReference>
<keyword evidence="9 10" id="KW-0472">Membrane</keyword>
<keyword evidence="13" id="KW-1185">Reference proteome</keyword>
<dbReference type="Gene3D" id="3.40.50.1820">
    <property type="entry name" value="alpha/beta hydrolase"/>
    <property type="match status" value="1"/>
</dbReference>
<organism evidence="12 13">
    <name type="scientific">Cylindrotheca closterium</name>
    <dbReference type="NCBI Taxonomy" id="2856"/>
    <lineage>
        <taxon>Eukaryota</taxon>
        <taxon>Sar</taxon>
        <taxon>Stramenopiles</taxon>
        <taxon>Ochrophyta</taxon>
        <taxon>Bacillariophyta</taxon>
        <taxon>Bacillariophyceae</taxon>
        <taxon>Bacillariophycidae</taxon>
        <taxon>Bacillariales</taxon>
        <taxon>Bacillariaceae</taxon>
        <taxon>Cylindrotheca</taxon>
    </lineage>
</organism>
<evidence type="ECO:0000256" key="9">
    <source>
        <dbReference type="ARBA" id="ARBA00023136"/>
    </source>
</evidence>
<evidence type="ECO:0000259" key="11">
    <source>
        <dbReference type="Pfam" id="PF07819"/>
    </source>
</evidence>
<accession>A0AAD2JHJ6</accession>
<dbReference type="PANTHER" id="PTHR15495">
    <property type="entry name" value="NEGATIVE REGULATOR OF VESICLE FORMATION-RELATED"/>
    <property type="match status" value="1"/>
</dbReference>
<feature type="transmembrane region" description="Helical" evidence="10">
    <location>
        <begin position="578"/>
        <end position="599"/>
    </location>
</feature>
<gene>
    <name evidence="12" type="ORF">CYCCA115_LOCUS12541</name>
</gene>
<dbReference type="GO" id="GO:0006505">
    <property type="term" value="P:GPI anchor metabolic process"/>
    <property type="evidence" value="ECO:0007669"/>
    <property type="project" value="TreeGrafter"/>
</dbReference>